<keyword evidence="1" id="KW-0732">Signal</keyword>
<dbReference type="Proteomes" id="UP001318860">
    <property type="component" value="Unassembled WGS sequence"/>
</dbReference>
<dbReference type="InterPro" id="IPR041891">
    <property type="entry name" value="Alpha_CA_prokaryot-like"/>
</dbReference>
<dbReference type="CDD" id="cd03124">
    <property type="entry name" value="alpha_CA_prokaryotic_like"/>
    <property type="match status" value="1"/>
</dbReference>
<dbReference type="Pfam" id="PF00194">
    <property type="entry name" value="Carb_anhydrase"/>
    <property type="match status" value="1"/>
</dbReference>
<gene>
    <name evidence="3" type="ORF">DH2020_016644</name>
</gene>
<keyword evidence="4" id="KW-1185">Reference proteome</keyword>
<dbReference type="SMART" id="SM01057">
    <property type="entry name" value="Carb_anhydrase"/>
    <property type="match status" value="1"/>
</dbReference>
<dbReference type="Gene3D" id="3.10.200.10">
    <property type="entry name" value="Alpha carbonic anhydrase"/>
    <property type="match status" value="1"/>
</dbReference>
<accession>A0ABR0WSF2</accession>
<dbReference type="PANTHER" id="PTHR18952">
    <property type="entry name" value="CARBONIC ANHYDRASE"/>
    <property type="match status" value="1"/>
</dbReference>
<dbReference type="InterPro" id="IPR036398">
    <property type="entry name" value="CA_dom_sf"/>
</dbReference>
<feature type="signal peptide" evidence="1">
    <location>
        <begin position="1"/>
        <end position="25"/>
    </location>
</feature>
<comment type="caution">
    <text evidence="3">The sequence shown here is derived from an EMBL/GenBank/DDBJ whole genome shotgun (WGS) entry which is preliminary data.</text>
</comment>
<dbReference type="PROSITE" id="PS51144">
    <property type="entry name" value="ALPHA_CA_2"/>
    <property type="match status" value="1"/>
</dbReference>
<dbReference type="PANTHER" id="PTHR18952:SF271">
    <property type="entry name" value="ALPHA CARBONIC ANHYDRASE 4-RELATED"/>
    <property type="match status" value="1"/>
</dbReference>
<dbReference type="SUPFAM" id="SSF51069">
    <property type="entry name" value="Carbonic anhydrase"/>
    <property type="match status" value="1"/>
</dbReference>
<feature type="domain" description="Alpha-carbonic anhydrase" evidence="2">
    <location>
        <begin position="34"/>
        <end position="268"/>
    </location>
</feature>
<evidence type="ECO:0000313" key="4">
    <source>
        <dbReference type="Proteomes" id="UP001318860"/>
    </source>
</evidence>
<reference evidence="3 4" key="1">
    <citation type="journal article" date="2021" name="Comput. Struct. Biotechnol. J.">
        <title>De novo genome assembly of the potent medicinal plant Rehmannia glutinosa using nanopore technology.</title>
        <authorList>
            <person name="Ma L."/>
            <person name="Dong C."/>
            <person name="Song C."/>
            <person name="Wang X."/>
            <person name="Zheng X."/>
            <person name="Niu Y."/>
            <person name="Chen S."/>
            <person name="Feng W."/>
        </authorList>
    </citation>
    <scope>NUCLEOTIDE SEQUENCE [LARGE SCALE GENOMIC DNA]</scope>
    <source>
        <strain evidence="3">DH-2019</strain>
    </source>
</reference>
<evidence type="ECO:0000256" key="1">
    <source>
        <dbReference type="SAM" id="SignalP"/>
    </source>
</evidence>
<organism evidence="3 4">
    <name type="scientific">Rehmannia glutinosa</name>
    <name type="common">Chinese foxglove</name>
    <dbReference type="NCBI Taxonomy" id="99300"/>
    <lineage>
        <taxon>Eukaryota</taxon>
        <taxon>Viridiplantae</taxon>
        <taxon>Streptophyta</taxon>
        <taxon>Embryophyta</taxon>
        <taxon>Tracheophyta</taxon>
        <taxon>Spermatophyta</taxon>
        <taxon>Magnoliopsida</taxon>
        <taxon>eudicotyledons</taxon>
        <taxon>Gunneridae</taxon>
        <taxon>Pentapetalae</taxon>
        <taxon>asterids</taxon>
        <taxon>lamiids</taxon>
        <taxon>Lamiales</taxon>
        <taxon>Orobanchaceae</taxon>
        <taxon>Rehmannieae</taxon>
        <taxon>Rehmannia</taxon>
    </lineage>
</organism>
<protein>
    <recommendedName>
        <fullName evidence="2">Alpha-carbonic anhydrase domain-containing protein</fullName>
    </recommendedName>
</protein>
<name>A0ABR0WSF2_REHGL</name>
<dbReference type="EMBL" id="JABTTQ020000009">
    <property type="protein sequence ID" value="KAK6149119.1"/>
    <property type="molecule type" value="Genomic_DNA"/>
</dbReference>
<evidence type="ECO:0000313" key="3">
    <source>
        <dbReference type="EMBL" id="KAK6149119.1"/>
    </source>
</evidence>
<dbReference type="InterPro" id="IPR023561">
    <property type="entry name" value="Carbonic_anhydrase_a-class"/>
</dbReference>
<sequence length="268" mass="30498">MGPTRCPSLFITCLLFCSIFFAANADDFEVEDESPFTYDSKTEKGPHNWGNLNHKWKACGNGRFQSPIDLNNDRVTVLPTLGHLKRTYKPARAVIRNRGHDISVAWEDDAGGVVINGTEYKLRQCHWHTPAEHTMDGKRFKMEIHMVHNNSHGQIAVVGIMYKLGRPDPFLGKLLQSIKTVDHEGQNVGVVDPWEIKFGSRKYFRYIGSLTVPPCTEGVLWTILKKVRTVSLEQMRALRDAVDGFEENARPIQQSDGIPVYMYRPLTR</sequence>
<evidence type="ECO:0000259" key="2">
    <source>
        <dbReference type="PROSITE" id="PS51144"/>
    </source>
</evidence>
<dbReference type="InterPro" id="IPR001148">
    <property type="entry name" value="CA_dom"/>
</dbReference>
<feature type="chain" id="PRO_5045318490" description="Alpha-carbonic anhydrase domain-containing protein" evidence="1">
    <location>
        <begin position="26"/>
        <end position="268"/>
    </location>
</feature>
<proteinExistence type="predicted"/>